<organism evidence="1 2">
    <name type="scientific">Vairimorpha apis BRL 01</name>
    <dbReference type="NCBI Taxonomy" id="1037528"/>
    <lineage>
        <taxon>Eukaryota</taxon>
        <taxon>Fungi</taxon>
        <taxon>Fungi incertae sedis</taxon>
        <taxon>Microsporidia</taxon>
        <taxon>Nosematidae</taxon>
        <taxon>Vairimorpha</taxon>
    </lineage>
</organism>
<proteinExistence type="predicted"/>
<dbReference type="Proteomes" id="UP000053780">
    <property type="component" value="Unassembled WGS sequence"/>
</dbReference>
<evidence type="ECO:0008006" key="3">
    <source>
        <dbReference type="Google" id="ProtNLM"/>
    </source>
</evidence>
<keyword evidence="2" id="KW-1185">Reference proteome</keyword>
<protein>
    <recommendedName>
        <fullName evidence="3">Nucleoporin Nup54 alpha-helical domain-containing protein</fullName>
    </recommendedName>
</protein>
<dbReference type="VEuPathDB" id="MicrosporidiaDB:NAPIS_ORF00475"/>
<dbReference type="AlphaFoldDB" id="T0LCB3"/>
<gene>
    <name evidence="1" type="ORF">NAPIS_ORF00475</name>
</gene>
<sequence>MNKEQELLTILDNIEKAYDPSSPFFKFKYVFYNKTNSQYYKPLDFPDDLWYNSLTKDSSLMPVLLKGKEIEMRRNEQIETSKKLSLSYNFVQDKIDELKLKNEKISSRIYNLVIIYRKIIKSIYNKYRLQSNDCNIIDEINKLNIEIRNDPLQVFCKKVEIVKYLFELKDNLINLLNNINEELYEHEKKLFIYQNINKFI</sequence>
<evidence type="ECO:0000313" key="1">
    <source>
        <dbReference type="EMBL" id="EQB61948.1"/>
    </source>
</evidence>
<reference evidence="1 2" key="1">
    <citation type="journal article" date="2013" name="BMC Genomics">
        <title>Genome sequencing and comparative genomics of honey bee microsporidia, Nosema apis reveal novel insights into host-parasite interactions.</title>
        <authorList>
            <person name="Chen Yp."/>
            <person name="Pettis J.S."/>
            <person name="Zhao Y."/>
            <person name="Liu X."/>
            <person name="Tallon L.J."/>
            <person name="Sadzewicz L.D."/>
            <person name="Li R."/>
            <person name="Zheng H."/>
            <person name="Huang S."/>
            <person name="Zhang X."/>
            <person name="Hamilton M.C."/>
            <person name="Pernal S.F."/>
            <person name="Melathopoulos A.P."/>
            <person name="Yan X."/>
            <person name="Evans J.D."/>
        </authorList>
    </citation>
    <scope>NUCLEOTIDE SEQUENCE [LARGE SCALE GENOMIC DNA]</scope>
    <source>
        <strain evidence="1 2">BRL 01</strain>
    </source>
</reference>
<evidence type="ECO:0000313" key="2">
    <source>
        <dbReference type="Proteomes" id="UP000053780"/>
    </source>
</evidence>
<dbReference type="EMBL" id="KE647058">
    <property type="protein sequence ID" value="EQB61948.1"/>
    <property type="molecule type" value="Genomic_DNA"/>
</dbReference>
<name>T0LCB3_9MICR</name>
<accession>T0LCB3</accession>
<dbReference type="HOGENOM" id="CLU_1299695_0_0_1"/>
<dbReference type="OrthoDB" id="6162375at2759"/>